<dbReference type="Pfam" id="PF02136">
    <property type="entry name" value="NTF2"/>
    <property type="match status" value="1"/>
</dbReference>
<evidence type="ECO:0000256" key="1">
    <source>
        <dbReference type="ARBA" id="ARBA00022884"/>
    </source>
</evidence>
<dbReference type="PANTHER" id="PTHR10693:SF55">
    <property type="entry name" value="OS07G0603100 PROTEIN"/>
    <property type="match status" value="1"/>
</dbReference>
<name>A0A804QHE0_MAIZE</name>
<feature type="domain" description="NTF2" evidence="5">
    <location>
        <begin position="16"/>
        <end position="132"/>
    </location>
</feature>
<feature type="compositionally biased region" description="Low complexity" evidence="3">
    <location>
        <begin position="247"/>
        <end position="273"/>
    </location>
</feature>
<dbReference type="InterPro" id="IPR035979">
    <property type="entry name" value="RBD_domain_sf"/>
</dbReference>
<dbReference type="Gramene" id="Zm00001eb326920_T004">
    <property type="protein sequence ID" value="Zm00001eb326920_P004"/>
    <property type="gene ID" value="Zm00001eb326920"/>
</dbReference>
<feature type="region of interest" description="Disordered" evidence="3">
    <location>
        <begin position="279"/>
        <end position="298"/>
    </location>
</feature>
<feature type="region of interest" description="Disordered" evidence="3">
    <location>
        <begin position="245"/>
        <end position="273"/>
    </location>
</feature>
<dbReference type="InterPro" id="IPR032710">
    <property type="entry name" value="NTF2-like_dom_sf"/>
</dbReference>
<evidence type="ECO:0000313" key="6">
    <source>
        <dbReference type="EnsemblPlants" id="Zm00001eb326920_P004"/>
    </source>
</evidence>
<sequence length="478" mass="50804">MALEDGSPATFTPQVIANAFVKQYYQTLRYAREDAYKFYNDKSILGRTDSNGKMICVTTIDDIKEQLVSTDCADCLIEIETVDAQPSHVDGVIILVAGYFTTAVVKQKFIQSFFLAPQENSGYYVLNDTFRLTGISFEVKVVAANHDNKSTQITTLPNEPEIDSFKESEVPGVPPAGNILVNDGVISTSANVVSPVKNDPVVETCVKVVNEDVVKIPVAAPASTPVTAEEVVNKDFVKIPESAPALPSSVEKAAPAPPASVEKAAAAPPASVEKGAPALRAPVEKADPAPRAPVEKEVTRKTYASVVKIPREDTQPAPAARPSKPNLNIKMVQNTEKNVSSPSKPAHATVNALPGDKGVPKNKSPDEPGYSIFVKNLPFEATVEMVEQEFSKFGAIKSGGVQVKCQPDQFCFGFVEFESQQSMLAAIELLMVLSPVGMTMATAVAVGSILAEVVVTMGTATSGSGAVRTTATTTARIT</sequence>
<dbReference type="AlphaFoldDB" id="A0A804QHE0"/>
<feature type="compositionally biased region" description="Basic and acidic residues" evidence="3">
    <location>
        <begin position="282"/>
        <end position="298"/>
    </location>
</feature>
<dbReference type="InterPro" id="IPR000504">
    <property type="entry name" value="RRM_dom"/>
</dbReference>
<feature type="domain" description="RRM" evidence="4">
    <location>
        <begin position="370"/>
        <end position="447"/>
    </location>
</feature>
<feature type="region of interest" description="Disordered" evidence="3">
    <location>
        <begin position="305"/>
        <end position="367"/>
    </location>
</feature>
<accession>A0A804QHE0</accession>
<reference evidence="7" key="1">
    <citation type="submission" date="2015-12" db="EMBL/GenBank/DDBJ databases">
        <title>Update maize B73 reference genome by single molecule sequencing technologies.</title>
        <authorList>
            <consortium name="Maize Genome Sequencing Project"/>
            <person name="Ware D."/>
        </authorList>
    </citation>
    <scope>NUCLEOTIDE SEQUENCE [LARGE SCALE GENOMIC DNA]</scope>
    <source>
        <strain evidence="7">cv. B73</strain>
    </source>
</reference>
<dbReference type="PROSITE" id="PS50102">
    <property type="entry name" value="RRM"/>
    <property type="match status" value="1"/>
</dbReference>
<evidence type="ECO:0007829" key="8">
    <source>
        <dbReference type="PeptideAtlas" id="A0A804QHE0"/>
    </source>
</evidence>
<evidence type="ECO:0000313" key="7">
    <source>
        <dbReference type="Proteomes" id="UP000007305"/>
    </source>
</evidence>
<dbReference type="InterPro" id="IPR012677">
    <property type="entry name" value="Nucleotide-bd_a/b_plait_sf"/>
</dbReference>
<dbReference type="PROSITE" id="PS50177">
    <property type="entry name" value="NTF2_DOMAIN"/>
    <property type="match status" value="1"/>
</dbReference>
<dbReference type="SUPFAM" id="SSF54427">
    <property type="entry name" value="NTF2-like"/>
    <property type="match status" value="1"/>
</dbReference>
<keyword evidence="7" id="KW-1185">Reference proteome</keyword>
<dbReference type="CDD" id="cd00590">
    <property type="entry name" value="RRM_SF"/>
    <property type="match status" value="1"/>
</dbReference>
<dbReference type="InterPro" id="IPR018222">
    <property type="entry name" value="Nuclear_transport_factor_2_euk"/>
</dbReference>
<evidence type="ECO:0000259" key="4">
    <source>
        <dbReference type="PROSITE" id="PS50102"/>
    </source>
</evidence>
<feature type="compositionally biased region" description="Polar residues" evidence="3">
    <location>
        <begin position="331"/>
        <end position="343"/>
    </location>
</feature>
<protein>
    <submittedName>
        <fullName evidence="6">Uncharacterized protein</fullName>
    </submittedName>
</protein>
<evidence type="ECO:0000259" key="5">
    <source>
        <dbReference type="PROSITE" id="PS50177"/>
    </source>
</evidence>
<reference evidence="6" key="2">
    <citation type="submission" date="2019-07" db="EMBL/GenBank/DDBJ databases">
        <authorList>
            <person name="Seetharam A."/>
            <person name="Woodhouse M."/>
            <person name="Cannon E."/>
        </authorList>
    </citation>
    <scope>NUCLEOTIDE SEQUENCE [LARGE SCALE GENOMIC DNA]</scope>
    <source>
        <strain evidence="6">cv. B73</strain>
    </source>
</reference>
<proteinExistence type="evidence at protein level"/>
<dbReference type="Gene3D" id="3.30.70.330">
    <property type="match status" value="1"/>
</dbReference>
<organism evidence="6 7">
    <name type="scientific">Zea mays</name>
    <name type="common">Maize</name>
    <dbReference type="NCBI Taxonomy" id="4577"/>
    <lineage>
        <taxon>Eukaryota</taxon>
        <taxon>Viridiplantae</taxon>
        <taxon>Streptophyta</taxon>
        <taxon>Embryophyta</taxon>
        <taxon>Tracheophyta</taxon>
        <taxon>Spermatophyta</taxon>
        <taxon>Magnoliopsida</taxon>
        <taxon>Liliopsida</taxon>
        <taxon>Poales</taxon>
        <taxon>Poaceae</taxon>
        <taxon>PACMAD clade</taxon>
        <taxon>Panicoideae</taxon>
        <taxon>Andropogonodae</taxon>
        <taxon>Andropogoneae</taxon>
        <taxon>Tripsacinae</taxon>
        <taxon>Zea</taxon>
    </lineage>
</organism>
<dbReference type="SMART" id="SM00360">
    <property type="entry name" value="RRM"/>
    <property type="match status" value="1"/>
</dbReference>
<dbReference type="Proteomes" id="UP000007305">
    <property type="component" value="Chromosome 7"/>
</dbReference>
<dbReference type="GO" id="GO:0005737">
    <property type="term" value="C:cytoplasm"/>
    <property type="evidence" value="ECO:0007669"/>
    <property type="project" value="UniProtKB-ARBA"/>
</dbReference>
<dbReference type="Pfam" id="PF00076">
    <property type="entry name" value="RRM_1"/>
    <property type="match status" value="1"/>
</dbReference>
<dbReference type="EnsemblPlants" id="Zm00001eb326920_T004">
    <property type="protein sequence ID" value="Zm00001eb326920_P004"/>
    <property type="gene ID" value="Zm00001eb326920"/>
</dbReference>
<evidence type="ECO:0000256" key="2">
    <source>
        <dbReference type="PROSITE-ProRule" id="PRU00176"/>
    </source>
</evidence>
<dbReference type="CDD" id="cd00780">
    <property type="entry name" value="NTF2"/>
    <property type="match status" value="1"/>
</dbReference>
<keyword evidence="1 2" id="KW-0694">RNA-binding</keyword>
<dbReference type="InterPro" id="IPR002075">
    <property type="entry name" value="NTF2_dom"/>
</dbReference>
<evidence type="ECO:0000256" key="3">
    <source>
        <dbReference type="SAM" id="MobiDB-lite"/>
    </source>
</evidence>
<dbReference type="SUPFAM" id="SSF54928">
    <property type="entry name" value="RNA-binding domain, RBD"/>
    <property type="match status" value="1"/>
</dbReference>
<dbReference type="InterPro" id="IPR039539">
    <property type="entry name" value="Ras_GTPase_bind_prot"/>
</dbReference>
<keyword evidence="8" id="KW-1267">Proteomics identification</keyword>
<dbReference type="Gene3D" id="3.10.450.50">
    <property type="match status" value="1"/>
</dbReference>
<reference evidence="6" key="3">
    <citation type="submission" date="2021-05" db="UniProtKB">
        <authorList>
            <consortium name="EnsemblPlants"/>
        </authorList>
    </citation>
    <scope>IDENTIFICATION</scope>
    <source>
        <strain evidence="6">cv. B73</strain>
    </source>
</reference>
<gene>
    <name evidence="6" type="primary">LOC100284724</name>
</gene>
<dbReference type="GO" id="GO:0003723">
    <property type="term" value="F:RNA binding"/>
    <property type="evidence" value="ECO:0007669"/>
    <property type="project" value="UniProtKB-UniRule"/>
</dbReference>
<dbReference type="PANTHER" id="PTHR10693">
    <property type="entry name" value="RAS GTPASE-ACTIVATING PROTEIN-BINDING PROTEIN"/>
    <property type="match status" value="1"/>
</dbReference>